<name>A0A5C5ZIY4_9BACT</name>
<dbReference type="AlphaFoldDB" id="A0A5C5ZIY4"/>
<dbReference type="PANTHER" id="PTHR30620">
    <property type="entry name" value="PERIPLASMIC BETA-GLUCOSIDASE-RELATED"/>
    <property type="match status" value="1"/>
</dbReference>
<dbReference type="EC" id="3.2.1.21" evidence="3"/>
<protein>
    <recommendedName>
        <fullName evidence="3">beta-glucosidase</fullName>
        <ecNumber evidence="3">3.2.1.21</ecNumber>
    </recommendedName>
</protein>
<dbReference type="PRINTS" id="PR00133">
    <property type="entry name" value="GLHYDRLASE3"/>
</dbReference>
<keyword evidence="4 8" id="KW-0732">Signal</keyword>
<dbReference type="InterPro" id="IPR036881">
    <property type="entry name" value="Glyco_hydro_3_C_sf"/>
</dbReference>
<organism evidence="11 12">
    <name type="scientific">Pseudobythopirellula maris</name>
    <dbReference type="NCBI Taxonomy" id="2527991"/>
    <lineage>
        <taxon>Bacteria</taxon>
        <taxon>Pseudomonadati</taxon>
        <taxon>Planctomycetota</taxon>
        <taxon>Planctomycetia</taxon>
        <taxon>Pirellulales</taxon>
        <taxon>Lacipirellulaceae</taxon>
        <taxon>Pseudobythopirellula</taxon>
    </lineage>
</organism>
<dbReference type="InterPro" id="IPR002772">
    <property type="entry name" value="Glyco_hydro_3_C"/>
</dbReference>
<feature type="domain" description="Glycoside hydrolase family 3 C-terminal" evidence="10">
    <location>
        <begin position="425"/>
        <end position="626"/>
    </location>
</feature>
<gene>
    <name evidence="11" type="primary">bglX_3</name>
    <name evidence="11" type="ORF">Mal64_28910</name>
</gene>
<feature type="signal peptide" evidence="8">
    <location>
        <begin position="1"/>
        <end position="22"/>
    </location>
</feature>
<evidence type="ECO:0000256" key="8">
    <source>
        <dbReference type="SAM" id="SignalP"/>
    </source>
</evidence>
<evidence type="ECO:0000256" key="6">
    <source>
        <dbReference type="ARBA" id="ARBA00023295"/>
    </source>
</evidence>
<evidence type="ECO:0000313" key="12">
    <source>
        <dbReference type="Proteomes" id="UP000315440"/>
    </source>
</evidence>
<feature type="domain" description="Glycoside hydrolase family 3 N-terminal" evidence="9">
    <location>
        <begin position="52"/>
        <end position="385"/>
    </location>
</feature>
<dbReference type="InterPro" id="IPR051915">
    <property type="entry name" value="Cellulose_Degrad_GH3"/>
</dbReference>
<evidence type="ECO:0000313" key="11">
    <source>
        <dbReference type="EMBL" id="TWT87352.1"/>
    </source>
</evidence>
<feature type="chain" id="PRO_5023074014" description="beta-glucosidase" evidence="8">
    <location>
        <begin position="23"/>
        <end position="627"/>
    </location>
</feature>
<comment type="catalytic activity">
    <reaction evidence="1">
        <text>Hydrolysis of terminal, non-reducing beta-D-glucosyl residues with release of beta-D-glucose.</text>
        <dbReference type="EC" id="3.2.1.21"/>
    </reaction>
</comment>
<dbReference type="GO" id="GO:0009251">
    <property type="term" value="P:glucan catabolic process"/>
    <property type="evidence" value="ECO:0007669"/>
    <property type="project" value="TreeGrafter"/>
</dbReference>
<evidence type="ECO:0000256" key="7">
    <source>
        <dbReference type="RuleBase" id="RU361161"/>
    </source>
</evidence>
<accession>A0A5C5ZIY4</accession>
<dbReference type="SUPFAM" id="SSF52279">
    <property type="entry name" value="Beta-D-glucan exohydrolase, C-terminal domain"/>
    <property type="match status" value="1"/>
</dbReference>
<dbReference type="Gene3D" id="3.20.20.300">
    <property type="entry name" value="Glycoside hydrolase, family 3, N-terminal domain"/>
    <property type="match status" value="1"/>
</dbReference>
<dbReference type="InterPro" id="IPR036962">
    <property type="entry name" value="Glyco_hydro_3_N_sf"/>
</dbReference>
<dbReference type="InterPro" id="IPR001764">
    <property type="entry name" value="Glyco_hydro_3_N"/>
</dbReference>
<evidence type="ECO:0000256" key="3">
    <source>
        <dbReference type="ARBA" id="ARBA00012744"/>
    </source>
</evidence>
<evidence type="ECO:0000256" key="2">
    <source>
        <dbReference type="ARBA" id="ARBA00005336"/>
    </source>
</evidence>
<sequence length="627" mass="67245" precursor="true">MHSSLFRIATLTLALLMTTATAAPKAMGLETIAPGQFSHYDAELAPVLEAMTLAEKIGQMTQAEYNQMPSFEDIKELCLGSILSGGGSDPKTTNDLVGWTDGYDDCQKQALSTRLGIPILYGIDAVHGNSNVPGAVIFPHNVGLGCANDPGLVEEVGRITALEVRATGINWNFAPCVTVPRDERWGRAYEGYGEDPGLVTDLGVAMIRGLQGDRLSSDPLRIAACAKHFVGDGGTTAEWRDANWPGFAAGEKMRLDQGDTRVDEATLRRVHLSPYGPAIRAGAPTVMPSYSSWNGLRCSGNKYLLTDVLKGELGFEGFLISDYNAIDQLDDDYKEAIKISCNAGMDMFMVPVQYRRFITLLTELVEEGEVPMERIDDAVRRILRVKAAMGLLDKDGSFLADRSLHEQFGCQEHRDIARRAVRESLVLLKNDGVLPLAKDAKRIHVTGLGADDIGLQCGGWTVEWQGKAGAITTGTTILTAIRGAANDACEITYTADGSGAEDADACVVVVGETPYAEGSGDDGDLELSDNDKAVLAAAQEAGVPTVVLLLSGRPMMVADTIDASNAFIAAWLPGTEGQGVADVLFGDYAPTGKLSVTWTKTLDQLPLNVGDEPYEPLFDYGYGLTYE</sequence>
<reference evidence="11 12" key="1">
    <citation type="submission" date="2019-02" db="EMBL/GenBank/DDBJ databases">
        <title>Deep-cultivation of Planctomycetes and their phenomic and genomic characterization uncovers novel biology.</title>
        <authorList>
            <person name="Wiegand S."/>
            <person name="Jogler M."/>
            <person name="Boedeker C."/>
            <person name="Pinto D."/>
            <person name="Vollmers J."/>
            <person name="Rivas-Marin E."/>
            <person name="Kohn T."/>
            <person name="Peeters S.H."/>
            <person name="Heuer A."/>
            <person name="Rast P."/>
            <person name="Oberbeckmann S."/>
            <person name="Bunk B."/>
            <person name="Jeske O."/>
            <person name="Meyerdierks A."/>
            <person name="Storesund J.E."/>
            <person name="Kallscheuer N."/>
            <person name="Luecker S."/>
            <person name="Lage O.M."/>
            <person name="Pohl T."/>
            <person name="Merkel B.J."/>
            <person name="Hornburger P."/>
            <person name="Mueller R.-W."/>
            <person name="Bruemmer F."/>
            <person name="Labrenz M."/>
            <person name="Spormann A.M."/>
            <person name="Op Den Camp H."/>
            <person name="Overmann J."/>
            <person name="Amann R."/>
            <person name="Jetten M.S.M."/>
            <person name="Mascher T."/>
            <person name="Medema M.H."/>
            <person name="Devos D.P."/>
            <person name="Kaster A.-K."/>
            <person name="Ovreas L."/>
            <person name="Rohde M."/>
            <person name="Galperin M.Y."/>
            <person name="Jogler C."/>
        </authorList>
    </citation>
    <scope>NUCLEOTIDE SEQUENCE [LARGE SCALE GENOMIC DNA]</scope>
    <source>
        <strain evidence="11 12">Mal64</strain>
    </source>
</reference>
<evidence type="ECO:0000259" key="10">
    <source>
        <dbReference type="Pfam" id="PF01915"/>
    </source>
</evidence>
<dbReference type="InterPro" id="IPR017853">
    <property type="entry name" value="GH"/>
</dbReference>
<dbReference type="RefSeq" id="WP_197525777.1">
    <property type="nucleotide sequence ID" value="NZ_SJPQ01000003.1"/>
</dbReference>
<dbReference type="InterPro" id="IPR019800">
    <property type="entry name" value="Glyco_hydro_3_AS"/>
</dbReference>
<dbReference type="EMBL" id="SJPQ01000003">
    <property type="protein sequence ID" value="TWT87352.1"/>
    <property type="molecule type" value="Genomic_DNA"/>
</dbReference>
<keyword evidence="6 7" id="KW-0326">Glycosidase</keyword>
<dbReference type="GO" id="GO:0008422">
    <property type="term" value="F:beta-glucosidase activity"/>
    <property type="evidence" value="ECO:0007669"/>
    <property type="project" value="UniProtKB-EC"/>
</dbReference>
<evidence type="ECO:0000256" key="1">
    <source>
        <dbReference type="ARBA" id="ARBA00000448"/>
    </source>
</evidence>
<keyword evidence="5 7" id="KW-0378">Hydrolase</keyword>
<evidence type="ECO:0000259" key="9">
    <source>
        <dbReference type="Pfam" id="PF00933"/>
    </source>
</evidence>
<proteinExistence type="inferred from homology"/>
<dbReference type="Pfam" id="PF01915">
    <property type="entry name" value="Glyco_hydro_3_C"/>
    <property type="match status" value="1"/>
</dbReference>
<dbReference type="SUPFAM" id="SSF51445">
    <property type="entry name" value="(Trans)glycosidases"/>
    <property type="match status" value="1"/>
</dbReference>
<dbReference type="PROSITE" id="PS00775">
    <property type="entry name" value="GLYCOSYL_HYDROL_F3"/>
    <property type="match status" value="1"/>
</dbReference>
<dbReference type="FunFam" id="3.40.50.1700:FF:000002">
    <property type="entry name" value="Glycosyl hydrolase family protein"/>
    <property type="match status" value="1"/>
</dbReference>
<keyword evidence="12" id="KW-1185">Reference proteome</keyword>
<dbReference type="Gene3D" id="3.40.50.1700">
    <property type="entry name" value="Glycoside hydrolase family 3 C-terminal domain"/>
    <property type="match status" value="1"/>
</dbReference>
<dbReference type="Proteomes" id="UP000315440">
    <property type="component" value="Unassembled WGS sequence"/>
</dbReference>
<comment type="caution">
    <text evidence="11">The sequence shown here is derived from an EMBL/GenBank/DDBJ whole genome shotgun (WGS) entry which is preliminary data.</text>
</comment>
<dbReference type="Pfam" id="PF00933">
    <property type="entry name" value="Glyco_hydro_3"/>
    <property type="match status" value="1"/>
</dbReference>
<evidence type="ECO:0000256" key="5">
    <source>
        <dbReference type="ARBA" id="ARBA00022801"/>
    </source>
</evidence>
<evidence type="ECO:0000256" key="4">
    <source>
        <dbReference type="ARBA" id="ARBA00022729"/>
    </source>
</evidence>
<comment type="similarity">
    <text evidence="2 7">Belongs to the glycosyl hydrolase 3 family.</text>
</comment>
<dbReference type="PANTHER" id="PTHR30620:SF16">
    <property type="entry name" value="LYSOSOMAL BETA GLUCOSIDASE"/>
    <property type="match status" value="1"/>
</dbReference>